<dbReference type="Proteomes" id="UP000199623">
    <property type="component" value="Unassembled WGS sequence"/>
</dbReference>
<dbReference type="Pfam" id="PF14108">
    <property type="entry name" value="ABA4-like"/>
    <property type="match status" value="1"/>
</dbReference>
<dbReference type="RefSeq" id="WP_090054252.1">
    <property type="nucleotide sequence ID" value="NZ_FNCC01000012.1"/>
</dbReference>
<evidence type="ECO:0008006" key="4">
    <source>
        <dbReference type="Google" id="ProtNLM"/>
    </source>
</evidence>
<keyword evidence="1" id="KW-0472">Membrane</keyword>
<gene>
    <name evidence="2" type="ORF">SAMN05216553_112200</name>
</gene>
<dbReference type="PANTHER" id="PTHR34543">
    <property type="entry name" value="PROTEIN ABA DEFICIENT 4, CHLOROPLASTIC"/>
    <property type="match status" value="1"/>
</dbReference>
<dbReference type="EMBL" id="FNCC01000012">
    <property type="protein sequence ID" value="SDG87147.1"/>
    <property type="molecule type" value="Genomic_DNA"/>
</dbReference>
<feature type="transmembrane region" description="Helical" evidence="1">
    <location>
        <begin position="6"/>
        <end position="26"/>
    </location>
</feature>
<feature type="transmembrane region" description="Helical" evidence="1">
    <location>
        <begin position="80"/>
        <end position="98"/>
    </location>
</feature>
<dbReference type="AlphaFoldDB" id="A0A1G7XSJ7"/>
<protein>
    <recommendedName>
        <fullName evidence="4">DUF4281 domain-containing protein</fullName>
    </recommendedName>
</protein>
<keyword evidence="3" id="KW-1185">Reference proteome</keyword>
<dbReference type="STRING" id="200378.SAMN05216553_112200"/>
<keyword evidence="1" id="KW-0812">Transmembrane</keyword>
<reference evidence="3" key="1">
    <citation type="submission" date="2016-10" db="EMBL/GenBank/DDBJ databases">
        <authorList>
            <person name="Varghese N."/>
            <person name="Submissions S."/>
        </authorList>
    </citation>
    <scope>NUCLEOTIDE SEQUENCE [LARGE SCALE GENOMIC DNA]</scope>
    <source>
        <strain evidence="3">CGMCC 4.3506</strain>
    </source>
</reference>
<evidence type="ECO:0000313" key="2">
    <source>
        <dbReference type="EMBL" id="SDG87147.1"/>
    </source>
</evidence>
<dbReference type="OrthoDB" id="345237at2"/>
<evidence type="ECO:0000256" key="1">
    <source>
        <dbReference type="SAM" id="Phobius"/>
    </source>
</evidence>
<evidence type="ECO:0000313" key="3">
    <source>
        <dbReference type="Proteomes" id="UP000199623"/>
    </source>
</evidence>
<accession>A0A1G7XSJ7</accession>
<proteinExistence type="predicted"/>
<organism evidence="2 3">
    <name type="scientific">Lentzea fradiae</name>
    <dbReference type="NCBI Taxonomy" id="200378"/>
    <lineage>
        <taxon>Bacteria</taxon>
        <taxon>Bacillati</taxon>
        <taxon>Actinomycetota</taxon>
        <taxon>Actinomycetes</taxon>
        <taxon>Pseudonocardiales</taxon>
        <taxon>Pseudonocardiaceae</taxon>
        <taxon>Lentzea</taxon>
    </lineage>
</organism>
<name>A0A1G7XSJ7_9PSEU</name>
<feature type="transmembrane region" description="Helical" evidence="1">
    <location>
        <begin position="38"/>
        <end position="60"/>
    </location>
</feature>
<feature type="transmembrane region" description="Helical" evidence="1">
    <location>
        <begin position="110"/>
        <end position="132"/>
    </location>
</feature>
<dbReference type="InterPro" id="IPR025461">
    <property type="entry name" value="ABA4-like"/>
</dbReference>
<dbReference type="PANTHER" id="PTHR34543:SF1">
    <property type="entry name" value="PROTEIN ABA DEFICIENT 4, CHLOROPLASTIC"/>
    <property type="match status" value="1"/>
</dbReference>
<sequence>MTTTLFDLTFLLIAPFWALMILAPKWSWTKKIAESHLIVLPPVVIYVVLVLPVLPEVLALVSRPELGPLADFMATDTGAALVWAHMLAWDLFVGRWMYLESRRLDVHPLVMAPVLVITILLAPAGLPLFLVIRKVCDAKNRGAAVVTGQ</sequence>
<keyword evidence="1" id="KW-1133">Transmembrane helix</keyword>